<name>A0A2C9JWQ1_BIOGL</name>
<evidence type="ECO:0000313" key="3">
    <source>
        <dbReference type="Proteomes" id="UP000076420"/>
    </source>
</evidence>
<dbReference type="OrthoDB" id="10006218at2759"/>
<dbReference type="AlphaFoldDB" id="A0A2C9JWQ1"/>
<evidence type="ECO:0000259" key="1">
    <source>
        <dbReference type="Pfam" id="PF13383"/>
    </source>
</evidence>
<dbReference type="Proteomes" id="UP000076420">
    <property type="component" value="Unassembled WGS sequence"/>
</dbReference>
<dbReference type="EnsemblMetazoa" id="BGLB009215-RB">
    <property type="protein sequence ID" value="BGLB009215-PB"/>
    <property type="gene ID" value="BGLB009215"/>
</dbReference>
<accession>A0A2C9JWQ1</accession>
<proteinExistence type="predicted"/>
<protein>
    <recommendedName>
        <fullName evidence="1">Methyltransferase domain-containing protein</fullName>
    </recommendedName>
</protein>
<dbReference type="VEuPathDB" id="VectorBase:BGLAX_044406"/>
<dbReference type="Pfam" id="PF13383">
    <property type="entry name" value="Methyltransf_22"/>
    <property type="match status" value="1"/>
</dbReference>
<gene>
    <name evidence="2" type="primary">106070994</name>
</gene>
<dbReference type="PANTHER" id="PTHR32026:SF10">
    <property type="entry name" value="METHYLTRANSFERASE-LIKE PROTEIN 24-RELATED"/>
    <property type="match status" value="1"/>
</dbReference>
<feature type="domain" description="Methyltransferase" evidence="1">
    <location>
        <begin position="2"/>
        <end position="173"/>
    </location>
</feature>
<dbReference type="VEuPathDB" id="VectorBase:BGLB009215"/>
<dbReference type="RefSeq" id="XP_013086474.2">
    <property type="nucleotide sequence ID" value="XM_013231020.2"/>
</dbReference>
<sequence>MGKVSDGGWEVCDDPDVRPREPCIIYSFGINNDFSFDDDAAAMYGCHVYSFDPSMTKANDQYDRSPKVHFYKIGLDGRTYVNIKKWPLFTFQDIRKKLGHQNVTIDVIKMDIESSEWAALPEMVDSGQLSGVKQLLVEFHLQLQTRNYVLPKLRLMQKLEVAGFKRFYVHKNPSCKLKVKGMPMERTKCYEVHYLKR</sequence>
<evidence type="ECO:0000313" key="2">
    <source>
        <dbReference type="EnsemblMetazoa" id="BGLB009215-PB"/>
    </source>
</evidence>
<organism evidence="2 3">
    <name type="scientific">Biomphalaria glabrata</name>
    <name type="common">Bloodfluke planorb</name>
    <name type="synonym">Freshwater snail</name>
    <dbReference type="NCBI Taxonomy" id="6526"/>
    <lineage>
        <taxon>Eukaryota</taxon>
        <taxon>Metazoa</taxon>
        <taxon>Spiralia</taxon>
        <taxon>Lophotrochozoa</taxon>
        <taxon>Mollusca</taxon>
        <taxon>Gastropoda</taxon>
        <taxon>Heterobranchia</taxon>
        <taxon>Euthyneura</taxon>
        <taxon>Panpulmonata</taxon>
        <taxon>Hygrophila</taxon>
        <taxon>Lymnaeoidea</taxon>
        <taxon>Planorbidae</taxon>
        <taxon>Biomphalaria</taxon>
    </lineage>
</organism>
<dbReference type="InterPro" id="IPR026913">
    <property type="entry name" value="METTL24"/>
</dbReference>
<dbReference type="KEGG" id="bgt:106070994"/>
<reference evidence="2" key="1">
    <citation type="submission" date="2020-05" db="UniProtKB">
        <authorList>
            <consortium name="EnsemblMetazoa"/>
        </authorList>
    </citation>
    <scope>IDENTIFICATION</scope>
    <source>
        <strain evidence="2">BB02</strain>
    </source>
</reference>
<dbReference type="InterPro" id="IPR025714">
    <property type="entry name" value="Methyltranfer_dom"/>
</dbReference>
<dbReference type="PANTHER" id="PTHR32026">
    <property type="entry name" value="METHYLTRANSFERASE-LIKE PROTEIN 24"/>
    <property type="match status" value="1"/>
</dbReference>